<dbReference type="RefSeq" id="WP_118050725.1">
    <property type="nucleotide sequence ID" value="NZ_CABJFK010000020.1"/>
</dbReference>
<dbReference type="EMBL" id="QSKF01000020">
    <property type="protein sequence ID" value="RHE36557.1"/>
    <property type="molecule type" value="Genomic_DNA"/>
</dbReference>
<dbReference type="Proteomes" id="UP000283745">
    <property type="component" value="Unassembled WGS sequence"/>
</dbReference>
<keyword evidence="5 6" id="KW-0472">Membrane</keyword>
<feature type="transmembrane region" description="Helical" evidence="6">
    <location>
        <begin position="205"/>
        <end position="224"/>
    </location>
</feature>
<keyword evidence="3 6" id="KW-0812">Transmembrane</keyword>
<name>A0A414J094_9FIRM</name>
<evidence type="ECO:0000313" key="8">
    <source>
        <dbReference type="Proteomes" id="UP000283745"/>
    </source>
</evidence>
<evidence type="ECO:0000256" key="4">
    <source>
        <dbReference type="ARBA" id="ARBA00022989"/>
    </source>
</evidence>
<evidence type="ECO:0000256" key="6">
    <source>
        <dbReference type="SAM" id="Phobius"/>
    </source>
</evidence>
<feature type="transmembrane region" description="Helical" evidence="6">
    <location>
        <begin position="35"/>
        <end position="52"/>
    </location>
</feature>
<dbReference type="AlphaFoldDB" id="A0A414J094"/>
<dbReference type="CDD" id="cd16914">
    <property type="entry name" value="EcfT"/>
    <property type="match status" value="1"/>
</dbReference>
<dbReference type="Pfam" id="PF02361">
    <property type="entry name" value="CbiQ"/>
    <property type="match status" value="1"/>
</dbReference>
<dbReference type="PANTHER" id="PTHR34857:SF2">
    <property type="entry name" value="SLL0384 PROTEIN"/>
    <property type="match status" value="1"/>
</dbReference>
<keyword evidence="4 6" id="KW-1133">Transmembrane helix</keyword>
<evidence type="ECO:0000256" key="2">
    <source>
        <dbReference type="ARBA" id="ARBA00022475"/>
    </source>
</evidence>
<dbReference type="InterPro" id="IPR051611">
    <property type="entry name" value="ECF_transporter_component"/>
</dbReference>
<evidence type="ECO:0000256" key="3">
    <source>
        <dbReference type="ARBA" id="ARBA00022692"/>
    </source>
</evidence>
<accession>A0A414J094</accession>
<feature type="transmembrane region" description="Helical" evidence="6">
    <location>
        <begin position="86"/>
        <end position="105"/>
    </location>
</feature>
<protein>
    <submittedName>
        <fullName evidence="7">Energy-coupling factor transporter transmembrane protein EcfT</fullName>
    </submittedName>
</protein>
<sequence length="225" mass="24999">MNKRTVINHLDPRAGLWLLLMANIGMFCQKNSEQGSMLSGIFLLLMLVYGLYKAAGKGIVLLVSFHLLLMYVFPQCPTWMNMVFPVLVNYSLRMLPCFLAGLLLLRTSSMQKMIAAMYTLHLPQGFIIAMSTTLRYFPALKEEFVHINAAMKLQNISWASRLECTVVPLIMSAVNTSDEIAAAAVARGIENPGKKTSEITLHMGISDWLIMILVTFGILIVVIAG</sequence>
<gene>
    <name evidence="7" type="ORF">DW740_16665</name>
</gene>
<reference evidence="7 8" key="1">
    <citation type="submission" date="2018-08" db="EMBL/GenBank/DDBJ databases">
        <title>A genome reference for cultivated species of the human gut microbiota.</title>
        <authorList>
            <person name="Zou Y."/>
            <person name="Xue W."/>
            <person name="Luo G."/>
        </authorList>
    </citation>
    <scope>NUCLEOTIDE SEQUENCE [LARGE SCALE GENOMIC DNA]</scope>
    <source>
        <strain evidence="7 8">AM28-23</strain>
    </source>
</reference>
<keyword evidence="2" id="KW-1003">Cell membrane</keyword>
<comment type="caution">
    <text evidence="7">The sequence shown here is derived from an EMBL/GenBank/DDBJ whole genome shotgun (WGS) entry which is preliminary data.</text>
</comment>
<evidence type="ECO:0000256" key="1">
    <source>
        <dbReference type="ARBA" id="ARBA00004141"/>
    </source>
</evidence>
<dbReference type="InterPro" id="IPR003339">
    <property type="entry name" value="ABC/ECF_trnsptr_transmembrane"/>
</dbReference>
<evidence type="ECO:0000313" key="7">
    <source>
        <dbReference type="EMBL" id="RHE36557.1"/>
    </source>
</evidence>
<evidence type="ECO:0000256" key="5">
    <source>
        <dbReference type="ARBA" id="ARBA00023136"/>
    </source>
</evidence>
<comment type="subcellular location">
    <subcellularLocation>
        <location evidence="1">Membrane</location>
        <topology evidence="1">Multi-pass membrane protein</topology>
    </subcellularLocation>
</comment>
<dbReference type="PANTHER" id="PTHR34857">
    <property type="entry name" value="SLL0384 PROTEIN"/>
    <property type="match status" value="1"/>
</dbReference>
<organism evidence="7 8">
    <name type="scientific">Blautia obeum</name>
    <dbReference type="NCBI Taxonomy" id="40520"/>
    <lineage>
        <taxon>Bacteria</taxon>
        <taxon>Bacillati</taxon>
        <taxon>Bacillota</taxon>
        <taxon>Clostridia</taxon>
        <taxon>Lachnospirales</taxon>
        <taxon>Lachnospiraceae</taxon>
        <taxon>Blautia</taxon>
    </lineage>
</organism>
<dbReference type="GO" id="GO:0005886">
    <property type="term" value="C:plasma membrane"/>
    <property type="evidence" value="ECO:0007669"/>
    <property type="project" value="UniProtKB-ARBA"/>
</dbReference>
<proteinExistence type="predicted"/>